<evidence type="ECO:0000256" key="3">
    <source>
        <dbReference type="SAM" id="SignalP"/>
    </source>
</evidence>
<proteinExistence type="inferred from homology"/>
<evidence type="ECO:0000256" key="1">
    <source>
        <dbReference type="ARBA" id="ARBA00006096"/>
    </source>
</evidence>
<name>A0AA37QDV4_9BACT</name>
<dbReference type="InterPro" id="IPR000667">
    <property type="entry name" value="Peptidase_S13"/>
</dbReference>
<dbReference type="PANTHER" id="PTHR30023:SF0">
    <property type="entry name" value="PENICILLIN-SENSITIVE CARBOXYPEPTIDASE A"/>
    <property type="match status" value="1"/>
</dbReference>
<feature type="chain" id="PRO_5041426800" evidence="3">
    <location>
        <begin position="30"/>
        <end position="522"/>
    </location>
</feature>
<keyword evidence="3" id="KW-0732">Signal</keyword>
<evidence type="ECO:0000313" key="5">
    <source>
        <dbReference type="Proteomes" id="UP001161325"/>
    </source>
</evidence>
<dbReference type="NCBIfam" id="TIGR00666">
    <property type="entry name" value="PBP4"/>
    <property type="match status" value="1"/>
</dbReference>
<dbReference type="InterPro" id="IPR012338">
    <property type="entry name" value="Beta-lactam/transpept-like"/>
</dbReference>
<dbReference type="PRINTS" id="PR00922">
    <property type="entry name" value="DADACBPTASE3"/>
</dbReference>
<feature type="signal peptide" evidence="3">
    <location>
        <begin position="1"/>
        <end position="29"/>
    </location>
</feature>
<dbReference type="GO" id="GO:0006508">
    <property type="term" value="P:proteolysis"/>
    <property type="evidence" value="ECO:0007669"/>
    <property type="project" value="InterPro"/>
</dbReference>
<dbReference type="AlphaFoldDB" id="A0AA37QDV4"/>
<dbReference type="Gene3D" id="3.40.710.10">
    <property type="entry name" value="DD-peptidase/beta-lactamase superfamily"/>
    <property type="match status" value="2"/>
</dbReference>
<protein>
    <submittedName>
        <fullName evidence="4">Peptidase M15</fullName>
    </submittedName>
</protein>
<reference evidence="4" key="1">
    <citation type="submission" date="2022-08" db="EMBL/GenBank/DDBJ databases">
        <title>Draft genome sequencing of Roseisolibacter agri AW1220.</title>
        <authorList>
            <person name="Tobiishi Y."/>
            <person name="Tonouchi A."/>
        </authorList>
    </citation>
    <scope>NUCLEOTIDE SEQUENCE</scope>
    <source>
        <strain evidence="4">AW1220</strain>
    </source>
</reference>
<dbReference type="SUPFAM" id="SSF56601">
    <property type="entry name" value="beta-lactamase/transpeptidase-like"/>
    <property type="match status" value="1"/>
</dbReference>
<organism evidence="4 5">
    <name type="scientific">Roseisolibacter agri</name>
    <dbReference type="NCBI Taxonomy" id="2014610"/>
    <lineage>
        <taxon>Bacteria</taxon>
        <taxon>Pseudomonadati</taxon>
        <taxon>Gemmatimonadota</taxon>
        <taxon>Gemmatimonadia</taxon>
        <taxon>Gemmatimonadales</taxon>
        <taxon>Gemmatimonadaceae</taxon>
        <taxon>Roseisolibacter</taxon>
    </lineage>
</organism>
<gene>
    <name evidence="4" type="primary">dacB_2</name>
    <name evidence="4" type="ORF">rosag_44740</name>
</gene>
<dbReference type="Pfam" id="PF02113">
    <property type="entry name" value="Peptidase_S13"/>
    <property type="match status" value="1"/>
</dbReference>
<evidence type="ECO:0000256" key="2">
    <source>
        <dbReference type="ARBA" id="ARBA00022801"/>
    </source>
</evidence>
<keyword evidence="2" id="KW-0378">Hydrolase</keyword>
<comment type="similarity">
    <text evidence="1">Belongs to the peptidase S13 family.</text>
</comment>
<dbReference type="EMBL" id="BRXS01000007">
    <property type="protein sequence ID" value="GLC27961.1"/>
    <property type="molecule type" value="Genomic_DNA"/>
</dbReference>
<keyword evidence="5" id="KW-1185">Reference proteome</keyword>
<dbReference type="RefSeq" id="WP_284352388.1">
    <property type="nucleotide sequence ID" value="NZ_BRXS01000007.1"/>
</dbReference>
<evidence type="ECO:0000313" key="4">
    <source>
        <dbReference type="EMBL" id="GLC27961.1"/>
    </source>
</evidence>
<dbReference type="GO" id="GO:0004185">
    <property type="term" value="F:serine-type carboxypeptidase activity"/>
    <property type="evidence" value="ECO:0007669"/>
    <property type="project" value="InterPro"/>
</dbReference>
<accession>A0AA37QDV4</accession>
<dbReference type="PANTHER" id="PTHR30023">
    <property type="entry name" value="D-ALANYL-D-ALANINE CARBOXYPEPTIDASE"/>
    <property type="match status" value="1"/>
</dbReference>
<dbReference type="Gene3D" id="3.50.80.20">
    <property type="entry name" value="D-Ala-D-Ala carboxypeptidase C, peptidase S13"/>
    <property type="match status" value="1"/>
</dbReference>
<dbReference type="GO" id="GO:0000270">
    <property type="term" value="P:peptidoglycan metabolic process"/>
    <property type="evidence" value="ECO:0007669"/>
    <property type="project" value="TreeGrafter"/>
</dbReference>
<comment type="caution">
    <text evidence="4">The sequence shown here is derived from an EMBL/GenBank/DDBJ whole genome shotgun (WGS) entry which is preliminary data.</text>
</comment>
<dbReference type="Proteomes" id="UP001161325">
    <property type="component" value="Unassembled WGS sequence"/>
</dbReference>
<sequence length="522" mass="55071">MPSPLAARAVTTRALLAGLALVPTLGACAARATGTPAPAATPAPLSPVAALRVAVDSLVQDTMFANARWGVLIVRPGTGDTLYARDADRLFMPASNQKLLTGSTAIATLGPDYRWRTAYVAHGPVRAGVLEGDLAVVGRGDPTISDRMRTDAMQPLLAVADSLAARGIRRIAGRVIADGDAFPDEAHGYGWSWDDLDSPYSAGVDELFFNEGFGRIVVRAGARPGDSVTVQVTPAADALPLRVDVRTVTPGIASGRTATRVRARWDAREARHVLEGVVSVNDSAVLTLAQRDANGAFLGALRTALRTRGITIGGAEPRVSKEPVAPVGDTLFVTQSLPLREVMPAFEKPSQNQIGELLLKTMGLEKTGVGTADSGRRAMERQLATWGVAAERDVVIRDGSGLSRHDYVTPRALVRVLDAMRRDPSFRLFYDALPIAGVDGTIRSRMKGTPAEGNVHAKTGTLDKARSLSGYVTTADGEMLLFSFLCNNYTVPTAQVDRVADALAARLASLRLGGARTAAGAP</sequence>